<dbReference type="SUPFAM" id="SSF50331">
    <property type="entry name" value="MOP-like"/>
    <property type="match status" value="1"/>
</dbReference>
<evidence type="ECO:0000256" key="2">
    <source>
        <dbReference type="ARBA" id="ARBA00022475"/>
    </source>
</evidence>
<evidence type="ECO:0000256" key="6">
    <source>
        <dbReference type="ARBA" id="ARBA00022967"/>
    </source>
</evidence>
<dbReference type="CDD" id="cd03296">
    <property type="entry name" value="ABC_CysA_sulfate_importer"/>
    <property type="match status" value="1"/>
</dbReference>
<reference evidence="10 11" key="1">
    <citation type="submission" date="2019-12" db="EMBL/GenBank/DDBJ databases">
        <title>Paraburkholderia acidiphila 7Q-K02 sp. nov and Paraburkholderia acidisoli DHF22 sp. nov., two strains isolated from forest soil.</title>
        <authorList>
            <person name="Gao Z."/>
            <person name="Qiu L."/>
        </authorList>
    </citation>
    <scope>NUCLEOTIDE SEQUENCE [LARGE SCALE GENOMIC DNA]</scope>
    <source>
        <strain evidence="10 11">DHF22</strain>
    </source>
</reference>
<gene>
    <name evidence="10" type="primary">cysA</name>
    <name evidence="10" type="ORF">FAZ98_07685</name>
</gene>
<dbReference type="SUPFAM" id="SSF52540">
    <property type="entry name" value="P-loop containing nucleoside triphosphate hydrolases"/>
    <property type="match status" value="1"/>
</dbReference>
<evidence type="ECO:0000256" key="4">
    <source>
        <dbReference type="ARBA" id="ARBA00022741"/>
    </source>
</evidence>
<dbReference type="PANTHER" id="PTHR42781">
    <property type="entry name" value="SPERMIDINE/PUTRESCINE IMPORT ATP-BINDING PROTEIN POTA"/>
    <property type="match status" value="1"/>
</dbReference>
<dbReference type="GO" id="GO:0015419">
    <property type="term" value="F:ABC-type sulfate transporter activity"/>
    <property type="evidence" value="ECO:0007669"/>
    <property type="project" value="InterPro"/>
</dbReference>
<dbReference type="PROSITE" id="PS00211">
    <property type="entry name" value="ABC_TRANSPORTER_1"/>
    <property type="match status" value="1"/>
</dbReference>
<keyword evidence="7" id="KW-0764">Sulfate transport</keyword>
<evidence type="ECO:0000313" key="11">
    <source>
        <dbReference type="Proteomes" id="UP000433577"/>
    </source>
</evidence>
<dbReference type="GO" id="GO:0016887">
    <property type="term" value="F:ATP hydrolysis activity"/>
    <property type="evidence" value="ECO:0007669"/>
    <property type="project" value="InterPro"/>
</dbReference>
<evidence type="ECO:0000256" key="8">
    <source>
        <dbReference type="ARBA" id="ARBA00023136"/>
    </source>
</evidence>
<dbReference type="SMART" id="SM00382">
    <property type="entry name" value="AAA"/>
    <property type="match status" value="1"/>
</dbReference>
<dbReference type="InterPro" id="IPR024765">
    <property type="entry name" value="TOBE-like"/>
</dbReference>
<dbReference type="FunFam" id="3.40.50.300:FF:000227">
    <property type="entry name" value="Sulfate/thiosulfate import ATP-binding protein CysA"/>
    <property type="match status" value="1"/>
</dbReference>
<dbReference type="Proteomes" id="UP000433577">
    <property type="component" value="Chromosome 1"/>
</dbReference>
<dbReference type="InterPro" id="IPR003593">
    <property type="entry name" value="AAA+_ATPase"/>
</dbReference>
<evidence type="ECO:0000256" key="3">
    <source>
        <dbReference type="ARBA" id="ARBA00022519"/>
    </source>
</evidence>
<dbReference type="KEGG" id="pacs:FAZ98_07685"/>
<dbReference type="GO" id="GO:0005524">
    <property type="term" value="F:ATP binding"/>
    <property type="evidence" value="ECO:0007669"/>
    <property type="project" value="UniProtKB-KW"/>
</dbReference>
<evidence type="ECO:0000256" key="5">
    <source>
        <dbReference type="ARBA" id="ARBA00022840"/>
    </source>
</evidence>
<dbReference type="NCBIfam" id="TIGR00968">
    <property type="entry name" value="3a0106s01"/>
    <property type="match status" value="1"/>
</dbReference>
<dbReference type="GO" id="GO:0043190">
    <property type="term" value="C:ATP-binding cassette (ABC) transporter complex"/>
    <property type="evidence" value="ECO:0007669"/>
    <property type="project" value="InterPro"/>
</dbReference>
<evidence type="ECO:0000259" key="9">
    <source>
        <dbReference type="PROSITE" id="PS50893"/>
    </source>
</evidence>
<keyword evidence="6" id="KW-1278">Translocase</keyword>
<sequence>MGITVSNLQKRFGDFTALDNVSLDFPPGELVALLGPSGCGKTTLLRVIAGLEYADAGQVVLQGQDVGEVGARERQVGFVFQHYALFRHMTVFENVAFGLRVKPRNERPSEAVIREKVHELLKLVQLDWLAQRYPSELSGGQRQRIALARALAVEPKVLLLDEPFGALDAKVRKELRSWLRRLHDDLHISTIFVTHDQEEALEVADRIVVMNHGHVEQVGSPQDVYDHPQTAFVYEFLGAANRLRGRVESSGFVADGAAQAITVQAGFEGPALAYVRPHDLLLHRQDSAGAEHRDGIVVDVRRVVTLGGSVRVELESRTGGALEAELDRDAWRALGVAVGEGVTAVPRGLRVFPAHGA</sequence>
<keyword evidence="2" id="KW-1003">Cell membrane</keyword>
<evidence type="ECO:0000256" key="1">
    <source>
        <dbReference type="ARBA" id="ARBA00022448"/>
    </source>
</evidence>
<keyword evidence="5 10" id="KW-0067">ATP-binding</keyword>
<dbReference type="Pfam" id="PF12857">
    <property type="entry name" value="TOBE_3"/>
    <property type="match status" value="1"/>
</dbReference>
<keyword evidence="1" id="KW-0813">Transport</keyword>
<dbReference type="EMBL" id="CP046913">
    <property type="protein sequence ID" value="QGZ61626.1"/>
    <property type="molecule type" value="Genomic_DNA"/>
</dbReference>
<dbReference type="AlphaFoldDB" id="A0A7Z2JEE9"/>
<evidence type="ECO:0000256" key="7">
    <source>
        <dbReference type="ARBA" id="ARBA00023032"/>
    </source>
</evidence>
<dbReference type="PANTHER" id="PTHR42781:SF4">
    <property type="entry name" value="SPERMIDINE_PUTRESCINE IMPORT ATP-BINDING PROTEIN POTA"/>
    <property type="match status" value="1"/>
</dbReference>
<accession>A0A7Z2JEE9</accession>
<dbReference type="InterPro" id="IPR008995">
    <property type="entry name" value="Mo/tungstate-bd_C_term_dom"/>
</dbReference>
<dbReference type="Gene3D" id="3.40.50.300">
    <property type="entry name" value="P-loop containing nucleotide triphosphate hydrolases"/>
    <property type="match status" value="1"/>
</dbReference>
<dbReference type="InterPro" id="IPR027417">
    <property type="entry name" value="P-loop_NTPase"/>
</dbReference>
<dbReference type="Pfam" id="PF00005">
    <property type="entry name" value="ABC_tran"/>
    <property type="match status" value="1"/>
</dbReference>
<dbReference type="RefSeq" id="WP_158950322.1">
    <property type="nucleotide sequence ID" value="NZ_CP046913.1"/>
</dbReference>
<keyword evidence="4" id="KW-0547">Nucleotide-binding</keyword>
<dbReference type="PROSITE" id="PS50893">
    <property type="entry name" value="ABC_TRANSPORTER_2"/>
    <property type="match status" value="1"/>
</dbReference>
<organism evidence="10 11">
    <name type="scientific">Paraburkholderia acidisoli</name>
    <dbReference type="NCBI Taxonomy" id="2571748"/>
    <lineage>
        <taxon>Bacteria</taxon>
        <taxon>Pseudomonadati</taxon>
        <taxon>Pseudomonadota</taxon>
        <taxon>Betaproteobacteria</taxon>
        <taxon>Burkholderiales</taxon>
        <taxon>Burkholderiaceae</taxon>
        <taxon>Paraburkholderia</taxon>
    </lineage>
</organism>
<feature type="domain" description="ABC transporter" evidence="9">
    <location>
        <begin position="3"/>
        <end position="237"/>
    </location>
</feature>
<dbReference type="InterPro" id="IPR017871">
    <property type="entry name" value="ABC_transporter-like_CS"/>
</dbReference>
<dbReference type="InterPro" id="IPR050093">
    <property type="entry name" value="ABC_SmlMolc_Importer"/>
</dbReference>
<evidence type="ECO:0000313" key="10">
    <source>
        <dbReference type="EMBL" id="QGZ61626.1"/>
    </source>
</evidence>
<proteinExistence type="predicted"/>
<dbReference type="InterPro" id="IPR005666">
    <property type="entry name" value="Sulph_transpt1"/>
</dbReference>
<keyword evidence="11" id="KW-1185">Reference proteome</keyword>
<keyword evidence="3" id="KW-0997">Cell inner membrane</keyword>
<dbReference type="OrthoDB" id="5298774at2"/>
<keyword evidence="8" id="KW-0472">Membrane</keyword>
<protein>
    <submittedName>
        <fullName evidence="10">Sulfate ABC transporter ATP-binding protein</fullName>
    </submittedName>
</protein>
<dbReference type="InterPro" id="IPR003439">
    <property type="entry name" value="ABC_transporter-like_ATP-bd"/>
</dbReference>
<name>A0A7Z2JEE9_9BURK</name>